<dbReference type="AlphaFoldDB" id="A0A4R8T559"/>
<accession>A0A4R8T559</accession>
<feature type="region of interest" description="Disordered" evidence="1">
    <location>
        <begin position="221"/>
        <end position="240"/>
    </location>
</feature>
<evidence type="ECO:0000256" key="1">
    <source>
        <dbReference type="SAM" id="MobiDB-lite"/>
    </source>
</evidence>
<proteinExistence type="predicted"/>
<keyword evidence="3" id="KW-1185">Reference proteome</keyword>
<gene>
    <name evidence="2" type="ORF">C8034_v006273</name>
</gene>
<sequence length="458" mass="50902">MHRHQWPTRPAVQISAHDEESASSLAHLQTLRSRSAVLPRGVVPGAAFAHPSTSSSMSLPRNSNANPESHARVAVNSAESRAASPVPPPSLINPFDLSAAASSEPRHVLIRVDGDVGAHLGGVHGQPAPQDYNLPSYVCGSQSVANGDAVQTGWSVDYYGLSRTPREHGHGIGWRSQEGEAMAGAHGSFGWPRKFVCSICSLRWNAVPLPMKVFRGEVSQKDRNELRIPSPSNAQRDPTFSRPGCSELHYYLDHDGPGHEPCVRDLCLVCQPVALMPDSQPMTHCCPPPVTEPGYLKEIYRCIMDNCSFLTDTRREMKAHLHSPRKNGHKPYLTGLANRVEHGQPLGAMDKEICSRLMLMFNDRDARGQKSISQPINTVLGPEDVSSPAILREHTQWLSYLGLHTPETHRREFFDHRTSQWYYREYNLDDDFEDAIENARVFSCATGRAVRASDFLWR</sequence>
<name>A0A4R8T559_9PEZI</name>
<evidence type="ECO:0000313" key="2">
    <source>
        <dbReference type="EMBL" id="TEA12337.1"/>
    </source>
</evidence>
<feature type="region of interest" description="Disordered" evidence="1">
    <location>
        <begin position="49"/>
        <end position="88"/>
    </location>
</feature>
<reference evidence="2 3" key="1">
    <citation type="submission" date="2018-11" db="EMBL/GenBank/DDBJ databases">
        <title>Genome sequence and assembly of Colletotrichum sidae.</title>
        <authorList>
            <person name="Gan P."/>
            <person name="Shirasu K."/>
        </authorList>
    </citation>
    <scope>NUCLEOTIDE SEQUENCE [LARGE SCALE GENOMIC DNA]</scope>
    <source>
        <strain evidence="2 3">CBS 518.97</strain>
    </source>
</reference>
<organism evidence="2 3">
    <name type="scientific">Colletotrichum sidae</name>
    <dbReference type="NCBI Taxonomy" id="1347389"/>
    <lineage>
        <taxon>Eukaryota</taxon>
        <taxon>Fungi</taxon>
        <taxon>Dikarya</taxon>
        <taxon>Ascomycota</taxon>
        <taxon>Pezizomycotina</taxon>
        <taxon>Sordariomycetes</taxon>
        <taxon>Hypocreomycetidae</taxon>
        <taxon>Glomerellales</taxon>
        <taxon>Glomerellaceae</taxon>
        <taxon>Colletotrichum</taxon>
        <taxon>Colletotrichum orbiculare species complex</taxon>
    </lineage>
</organism>
<comment type="caution">
    <text evidence="2">The sequence shown here is derived from an EMBL/GenBank/DDBJ whole genome shotgun (WGS) entry which is preliminary data.</text>
</comment>
<feature type="compositionally biased region" description="Polar residues" evidence="1">
    <location>
        <begin position="51"/>
        <end position="67"/>
    </location>
</feature>
<protein>
    <submittedName>
        <fullName evidence="2">Uncharacterized protein</fullName>
    </submittedName>
</protein>
<dbReference type="EMBL" id="QAPF01000261">
    <property type="protein sequence ID" value="TEA12337.1"/>
    <property type="molecule type" value="Genomic_DNA"/>
</dbReference>
<dbReference type="Proteomes" id="UP000295604">
    <property type="component" value="Unassembled WGS sequence"/>
</dbReference>
<evidence type="ECO:0000313" key="3">
    <source>
        <dbReference type="Proteomes" id="UP000295604"/>
    </source>
</evidence>